<organism evidence="2 3">
    <name type="scientific">Amphibacillus indicireducens</name>
    <dbReference type="NCBI Taxonomy" id="1076330"/>
    <lineage>
        <taxon>Bacteria</taxon>
        <taxon>Bacillati</taxon>
        <taxon>Bacillota</taxon>
        <taxon>Bacilli</taxon>
        <taxon>Bacillales</taxon>
        <taxon>Bacillaceae</taxon>
        <taxon>Amphibacillus</taxon>
    </lineage>
</organism>
<feature type="transmembrane region" description="Helical" evidence="1">
    <location>
        <begin position="80"/>
        <end position="101"/>
    </location>
</feature>
<proteinExistence type="predicted"/>
<accession>A0ABP7V2B3</accession>
<gene>
    <name evidence="2" type="ORF">GCM10022410_01550</name>
</gene>
<dbReference type="Proteomes" id="UP001501734">
    <property type="component" value="Unassembled WGS sequence"/>
</dbReference>
<evidence type="ECO:0000256" key="1">
    <source>
        <dbReference type="SAM" id="Phobius"/>
    </source>
</evidence>
<keyword evidence="1" id="KW-0472">Membrane</keyword>
<dbReference type="EMBL" id="BAABDL010000008">
    <property type="protein sequence ID" value="GAA4057931.1"/>
    <property type="molecule type" value="Genomic_DNA"/>
</dbReference>
<keyword evidence="3" id="KW-1185">Reference proteome</keyword>
<evidence type="ECO:0000313" key="2">
    <source>
        <dbReference type="EMBL" id="GAA4057931.1"/>
    </source>
</evidence>
<comment type="caution">
    <text evidence="2">The sequence shown here is derived from an EMBL/GenBank/DDBJ whole genome shotgun (WGS) entry which is preliminary data.</text>
</comment>
<feature type="transmembrane region" description="Helical" evidence="1">
    <location>
        <begin position="33"/>
        <end position="59"/>
    </location>
</feature>
<keyword evidence="1" id="KW-1133">Transmembrane helix</keyword>
<keyword evidence="1" id="KW-0812">Transmembrane</keyword>
<feature type="transmembrane region" description="Helical" evidence="1">
    <location>
        <begin position="7"/>
        <end position="27"/>
    </location>
</feature>
<protein>
    <submittedName>
        <fullName evidence="2">Uncharacterized protein</fullName>
    </submittedName>
</protein>
<reference evidence="3" key="1">
    <citation type="journal article" date="2019" name="Int. J. Syst. Evol. Microbiol.">
        <title>The Global Catalogue of Microorganisms (GCM) 10K type strain sequencing project: providing services to taxonomists for standard genome sequencing and annotation.</title>
        <authorList>
            <consortium name="The Broad Institute Genomics Platform"/>
            <consortium name="The Broad Institute Genome Sequencing Center for Infectious Disease"/>
            <person name="Wu L."/>
            <person name="Ma J."/>
        </authorList>
    </citation>
    <scope>NUCLEOTIDE SEQUENCE [LARGE SCALE GENOMIC DNA]</scope>
    <source>
        <strain evidence="3">JCM 17250</strain>
    </source>
</reference>
<name>A0ABP7V2B3_9BACI</name>
<evidence type="ECO:0000313" key="3">
    <source>
        <dbReference type="Proteomes" id="UP001501734"/>
    </source>
</evidence>
<sequence length="103" mass="12068">MNSTKSLYLTLSFIVPCIIVGVLEIIINPNNHLYIGMLFAVLFITLSQLLLIPFKRWVFNCEKTDQLWRWAFDITNFKRITLYVLFITLSSVLSTLVNFYITK</sequence>